<proteinExistence type="inferred from homology"/>
<keyword evidence="6" id="KW-0804">Transcription</keyword>
<evidence type="ECO:0000256" key="7">
    <source>
        <dbReference type="ARBA" id="ARBA00023242"/>
    </source>
</evidence>
<evidence type="ECO:0000256" key="3">
    <source>
        <dbReference type="ARBA" id="ARBA00019618"/>
    </source>
</evidence>
<comment type="caution">
    <text evidence="9">The sequence shown here is derived from an EMBL/GenBank/DDBJ whole genome shotgun (WGS) entry which is preliminary data.</text>
</comment>
<dbReference type="GO" id="GO:0003713">
    <property type="term" value="F:transcription coactivator activity"/>
    <property type="evidence" value="ECO:0007669"/>
    <property type="project" value="TreeGrafter"/>
</dbReference>
<keyword evidence="4" id="KW-0678">Repressor</keyword>
<accession>A0AAV8VQ32</accession>
<reference evidence="9 10" key="1">
    <citation type="journal article" date="2023" name="Insect Mol. Biol.">
        <title>Genome sequencing provides insights into the evolution of gene families encoding plant cell wall-degrading enzymes in longhorned beetles.</title>
        <authorList>
            <person name="Shin N.R."/>
            <person name="Okamura Y."/>
            <person name="Kirsch R."/>
            <person name="Pauchet Y."/>
        </authorList>
    </citation>
    <scope>NUCLEOTIDE SEQUENCE [LARGE SCALE GENOMIC DNA]</scope>
    <source>
        <strain evidence="9">EAD_L_NR</strain>
    </source>
</reference>
<keyword evidence="7" id="KW-0539">Nucleus</keyword>
<evidence type="ECO:0000256" key="5">
    <source>
        <dbReference type="ARBA" id="ARBA00023015"/>
    </source>
</evidence>
<evidence type="ECO:0000256" key="4">
    <source>
        <dbReference type="ARBA" id="ARBA00022491"/>
    </source>
</evidence>
<keyword evidence="10" id="KW-1185">Reference proteome</keyword>
<dbReference type="InterPro" id="IPR051139">
    <property type="entry name" value="Mediator_complx_sub13"/>
</dbReference>
<dbReference type="GO" id="GO:0016592">
    <property type="term" value="C:mediator complex"/>
    <property type="evidence" value="ECO:0007669"/>
    <property type="project" value="TreeGrafter"/>
</dbReference>
<evidence type="ECO:0000256" key="2">
    <source>
        <dbReference type="ARBA" id="ARBA00009354"/>
    </source>
</evidence>
<dbReference type="Proteomes" id="UP001159042">
    <property type="component" value="Unassembled WGS sequence"/>
</dbReference>
<gene>
    <name evidence="9" type="ORF">NQ315_004445</name>
</gene>
<evidence type="ECO:0000256" key="8">
    <source>
        <dbReference type="SAM" id="MobiDB-lite"/>
    </source>
</evidence>
<comment type="similarity">
    <text evidence="2">Belongs to the Mediator complex subunit 13 family.</text>
</comment>
<evidence type="ECO:0000256" key="6">
    <source>
        <dbReference type="ARBA" id="ARBA00023163"/>
    </source>
</evidence>
<dbReference type="AlphaFoldDB" id="A0AAV8VQ32"/>
<dbReference type="EMBL" id="JANEYG010000045">
    <property type="protein sequence ID" value="KAJ8916079.1"/>
    <property type="molecule type" value="Genomic_DNA"/>
</dbReference>
<protein>
    <recommendedName>
        <fullName evidence="3">Mediator of RNA polymerase II transcription subunit 13</fullName>
    </recommendedName>
</protein>
<dbReference type="PANTHER" id="PTHR48249:SF3">
    <property type="entry name" value="MEDIATOR OF RNA POLYMERASE II TRANSCRIPTION SUBUNIT 13"/>
    <property type="match status" value="1"/>
</dbReference>
<comment type="subcellular location">
    <subcellularLocation>
        <location evidence="1">Nucleus</location>
    </subcellularLocation>
</comment>
<dbReference type="PANTHER" id="PTHR48249">
    <property type="entry name" value="MEDIATOR OF RNA POLYMERASE II TRANSCRIPTION SUBUNIT 13"/>
    <property type="match status" value="1"/>
</dbReference>
<evidence type="ECO:0000313" key="10">
    <source>
        <dbReference type="Proteomes" id="UP001159042"/>
    </source>
</evidence>
<organism evidence="9 10">
    <name type="scientific">Exocentrus adspersus</name>
    <dbReference type="NCBI Taxonomy" id="1586481"/>
    <lineage>
        <taxon>Eukaryota</taxon>
        <taxon>Metazoa</taxon>
        <taxon>Ecdysozoa</taxon>
        <taxon>Arthropoda</taxon>
        <taxon>Hexapoda</taxon>
        <taxon>Insecta</taxon>
        <taxon>Pterygota</taxon>
        <taxon>Neoptera</taxon>
        <taxon>Endopterygota</taxon>
        <taxon>Coleoptera</taxon>
        <taxon>Polyphaga</taxon>
        <taxon>Cucujiformia</taxon>
        <taxon>Chrysomeloidea</taxon>
        <taxon>Cerambycidae</taxon>
        <taxon>Lamiinae</taxon>
        <taxon>Acanthocinini</taxon>
        <taxon>Exocentrus</taxon>
    </lineage>
</organism>
<evidence type="ECO:0000313" key="9">
    <source>
        <dbReference type="EMBL" id="KAJ8916079.1"/>
    </source>
</evidence>
<sequence length="99" mass="10894">MCTELSGIKWRKLVWSEQGDGRTGGGPSGHAAANGEPLEDPVLRSYARCLAADILCVWRRVSTPRPTDMFDLGPPPPAQPPPLSLAASKELWIFWFFTN</sequence>
<name>A0AAV8VQ32_9CUCU</name>
<keyword evidence="5" id="KW-0805">Transcription regulation</keyword>
<dbReference type="GO" id="GO:0045944">
    <property type="term" value="P:positive regulation of transcription by RNA polymerase II"/>
    <property type="evidence" value="ECO:0007669"/>
    <property type="project" value="TreeGrafter"/>
</dbReference>
<feature type="region of interest" description="Disordered" evidence="8">
    <location>
        <begin position="17"/>
        <end position="36"/>
    </location>
</feature>
<evidence type="ECO:0000256" key="1">
    <source>
        <dbReference type="ARBA" id="ARBA00004123"/>
    </source>
</evidence>